<dbReference type="Proteomes" id="UP001239215">
    <property type="component" value="Unassembled WGS sequence"/>
</dbReference>
<dbReference type="PANTHER" id="PTHR33744:SF7">
    <property type="entry name" value="PUCR FAMILY TRANSCRIPTIONAL REGULATOR"/>
    <property type="match status" value="1"/>
</dbReference>
<evidence type="ECO:0000313" key="5">
    <source>
        <dbReference type="Proteomes" id="UP001239215"/>
    </source>
</evidence>
<evidence type="ECO:0000259" key="3">
    <source>
        <dbReference type="Pfam" id="PF17853"/>
    </source>
</evidence>
<dbReference type="Pfam" id="PF17853">
    <property type="entry name" value="GGDEF_2"/>
    <property type="match status" value="1"/>
</dbReference>
<gene>
    <name evidence="4" type="ORF">QE405_000780</name>
</gene>
<accession>A0AAJ1U2U2</accession>
<dbReference type="InterPro" id="IPR042070">
    <property type="entry name" value="PucR_C-HTH_sf"/>
</dbReference>
<feature type="domain" description="CdaR GGDEF-like" evidence="3">
    <location>
        <begin position="178"/>
        <end position="303"/>
    </location>
</feature>
<reference evidence="4" key="1">
    <citation type="submission" date="2023-07" db="EMBL/GenBank/DDBJ databases">
        <title>Functional and genomic diversity of the sorghum phyllosphere microbiome.</title>
        <authorList>
            <person name="Shade A."/>
        </authorList>
    </citation>
    <scope>NUCLEOTIDE SEQUENCE</scope>
    <source>
        <strain evidence="4">SORGH_AS_1067</strain>
    </source>
</reference>
<evidence type="ECO:0000313" key="4">
    <source>
        <dbReference type="EMBL" id="MDQ1103496.1"/>
    </source>
</evidence>
<dbReference type="EMBL" id="JAUTAN010000001">
    <property type="protein sequence ID" value="MDQ1103496.1"/>
    <property type="molecule type" value="Genomic_DNA"/>
</dbReference>
<name>A0AAJ1U2U2_9ACTN</name>
<dbReference type="Gene3D" id="1.10.10.2840">
    <property type="entry name" value="PucR C-terminal helix-turn-helix domain"/>
    <property type="match status" value="1"/>
</dbReference>
<evidence type="ECO:0000256" key="1">
    <source>
        <dbReference type="ARBA" id="ARBA00006754"/>
    </source>
</evidence>
<dbReference type="RefSeq" id="WP_307198912.1">
    <property type="nucleotide sequence ID" value="NZ_JAUTAN010000001.1"/>
</dbReference>
<dbReference type="InterPro" id="IPR051448">
    <property type="entry name" value="CdaR-like_regulators"/>
</dbReference>
<dbReference type="InterPro" id="IPR041522">
    <property type="entry name" value="CdaR_GGDEF"/>
</dbReference>
<dbReference type="GO" id="GO:0003677">
    <property type="term" value="F:DNA binding"/>
    <property type="evidence" value="ECO:0007669"/>
    <property type="project" value="UniProtKB-KW"/>
</dbReference>
<protein>
    <submittedName>
        <fullName evidence="4">DNA-binding PucR family transcriptional regulator</fullName>
    </submittedName>
</protein>
<proteinExistence type="inferred from homology"/>
<dbReference type="PANTHER" id="PTHR33744">
    <property type="entry name" value="CARBOHYDRATE DIACID REGULATOR"/>
    <property type="match status" value="1"/>
</dbReference>
<sequence>MVTPPPPPPSAADDAEHRARTADALQRALGSLSTAATQRMESDVAWFRDLSAEDRSWVGFVIQAGIRSFVEWWRHGGEDQPADTLIAGTVFGAAPRALAGVITLQQTVDLVRLAIDVVEANVEPLLEPVDRAAVHAGVLHYGRELAFATARVYARAAELRGAWDARLEALVVDSVVRGDADAEVLSRASALGWGQGRGVCVVVGDVATSRPAPDLVGEVRRRALARVSDVLCAIQGHRLVVVLGGVRREGRPGTDDDGAQPGVLDAAAAVLDQFDDGTVVVGPWVEDLAAAHVSAREAVAAHAVAVAWPDAPRPVHALDLLPERLLAGERGAGAQLLDHVHRPLAEHRSALVETLTTFFAQRSSIEATARALFVHPNTVRYRLAQVAEVTGCTPADPRDGFTLQIALALGRQVVRDGARDGGREGAREELGPTSA</sequence>
<keyword evidence="4" id="KW-0238">DNA-binding</keyword>
<dbReference type="Pfam" id="PF13556">
    <property type="entry name" value="HTH_30"/>
    <property type="match status" value="1"/>
</dbReference>
<comment type="similarity">
    <text evidence="1">Belongs to the CdaR family.</text>
</comment>
<feature type="domain" description="PucR C-terminal helix-turn-helix" evidence="2">
    <location>
        <begin position="351"/>
        <end position="408"/>
    </location>
</feature>
<organism evidence="4 5">
    <name type="scientific">Nocardioides zeae</name>
    <dbReference type="NCBI Taxonomy" id="1457234"/>
    <lineage>
        <taxon>Bacteria</taxon>
        <taxon>Bacillati</taxon>
        <taxon>Actinomycetota</taxon>
        <taxon>Actinomycetes</taxon>
        <taxon>Propionibacteriales</taxon>
        <taxon>Nocardioidaceae</taxon>
        <taxon>Nocardioides</taxon>
    </lineage>
</organism>
<comment type="caution">
    <text evidence="4">The sequence shown here is derived from an EMBL/GenBank/DDBJ whole genome shotgun (WGS) entry which is preliminary data.</text>
</comment>
<dbReference type="InterPro" id="IPR025736">
    <property type="entry name" value="PucR_C-HTH_dom"/>
</dbReference>
<evidence type="ECO:0000259" key="2">
    <source>
        <dbReference type="Pfam" id="PF13556"/>
    </source>
</evidence>
<dbReference type="AlphaFoldDB" id="A0AAJ1U2U2"/>